<dbReference type="EMBL" id="CM037153">
    <property type="protein sequence ID" value="KAH7858459.1"/>
    <property type="molecule type" value="Genomic_DNA"/>
</dbReference>
<dbReference type="Proteomes" id="UP000828048">
    <property type="component" value="Chromosome 3"/>
</dbReference>
<evidence type="ECO:0000313" key="2">
    <source>
        <dbReference type="Proteomes" id="UP000828048"/>
    </source>
</evidence>
<comment type="caution">
    <text evidence="1">The sequence shown here is derived from an EMBL/GenBank/DDBJ whole genome shotgun (WGS) entry which is preliminary data.</text>
</comment>
<reference evidence="1 2" key="1">
    <citation type="journal article" date="2021" name="Hortic Res">
        <title>High-quality reference genome and annotation aids understanding of berry development for evergreen blueberry (Vaccinium darrowii).</title>
        <authorList>
            <person name="Yu J."/>
            <person name="Hulse-Kemp A.M."/>
            <person name="Babiker E."/>
            <person name="Staton M."/>
        </authorList>
    </citation>
    <scope>NUCLEOTIDE SEQUENCE [LARGE SCALE GENOMIC DNA]</scope>
    <source>
        <strain evidence="2">cv. NJ 8807/NJ 8810</strain>
        <tissue evidence="1">Young leaf</tissue>
    </source>
</reference>
<accession>A0ACB7YYV2</accession>
<evidence type="ECO:0000313" key="1">
    <source>
        <dbReference type="EMBL" id="KAH7858459.1"/>
    </source>
</evidence>
<protein>
    <submittedName>
        <fullName evidence="1">Uncharacterized protein</fullName>
    </submittedName>
</protein>
<proteinExistence type="predicted"/>
<sequence>MNMLNGPIPYKIGDISRLLFLSLSKNHLNGSIPYQIGNLVTLQILLDLSYNSLTGQISPQLGKLISLEALNLSHNSLSGSILDSFGQMVSLLMIDLSLNQLEGPLPDSRVFNICPPEAFSHNKNLCGDPAQGSVFLLVLLFVVIAFHRRSNRGSQREDVVKRENIFLIHNFCGRLVYGDIIRATDDFDDAYCIGEGGLAKVYKVKLTRGPLTSVVFWDMFSVINIFYCLNPHQVVAVKKLFRHEGLETGDIKNFANEIATDRNKAPEHSETLWVLLP</sequence>
<gene>
    <name evidence="1" type="ORF">Vadar_024083</name>
</gene>
<organism evidence="1 2">
    <name type="scientific">Vaccinium darrowii</name>
    <dbReference type="NCBI Taxonomy" id="229202"/>
    <lineage>
        <taxon>Eukaryota</taxon>
        <taxon>Viridiplantae</taxon>
        <taxon>Streptophyta</taxon>
        <taxon>Embryophyta</taxon>
        <taxon>Tracheophyta</taxon>
        <taxon>Spermatophyta</taxon>
        <taxon>Magnoliopsida</taxon>
        <taxon>eudicotyledons</taxon>
        <taxon>Gunneridae</taxon>
        <taxon>Pentapetalae</taxon>
        <taxon>asterids</taxon>
        <taxon>Ericales</taxon>
        <taxon>Ericaceae</taxon>
        <taxon>Vaccinioideae</taxon>
        <taxon>Vaccinieae</taxon>
        <taxon>Vaccinium</taxon>
    </lineage>
</organism>
<keyword evidence="2" id="KW-1185">Reference proteome</keyword>
<name>A0ACB7YYV2_9ERIC</name>